<comment type="caution">
    <text evidence="5">The sequence shown here is derived from an EMBL/GenBank/DDBJ whole genome shotgun (WGS) entry which is preliminary data.</text>
</comment>
<protein>
    <submittedName>
        <fullName evidence="5">MarR family transcriptional regulator</fullName>
    </submittedName>
</protein>
<organism evidence="5 6">
    <name type="scientific">Jiella mangrovi</name>
    <dbReference type="NCBI Taxonomy" id="2821407"/>
    <lineage>
        <taxon>Bacteria</taxon>
        <taxon>Pseudomonadati</taxon>
        <taxon>Pseudomonadota</taxon>
        <taxon>Alphaproteobacteria</taxon>
        <taxon>Hyphomicrobiales</taxon>
        <taxon>Aurantimonadaceae</taxon>
        <taxon>Jiella</taxon>
    </lineage>
</organism>
<keyword evidence="6" id="KW-1185">Reference proteome</keyword>
<dbReference type="InterPro" id="IPR000835">
    <property type="entry name" value="HTH_MarR-typ"/>
</dbReference>
<dbReference type="SUPFAM" id="SSF46785">
    <property type="entry name" value="Winged helix' DNA-binding domain"/>
    <property type="match status" value="1"/>
</dbReference>
<dbReference type="Proteomes" id="UP000678276">
    <property type="component" value="Unassembled WGS sequence"/>
</dbReference>
<dbReference type="InterPro" id="IPR036388">
    <property type="entry name" value="WH-like_DNA-bd_sf"/>
</dbReference>
<evidence type="ECO:0000259" key="4">
    <source>
        <dbReference type="PROSITE" id="PS50995"/>
    </source>
</evidence>
<dbReference type="EMBL" id="JAGJCF010000011">
    <property type="protein sequence ID" value="MBP0616928.1"/>
    <property type="molecule type" value="Genomic_DNA"/>
</dbReference>
<dbReference type="InterPro" id="IPR036390">
    <property type="entry name" value="WH_DNA-bd_sf"/>
</dbReference>
<dbReference type="Pfam" id="PF01047">
    <property type="entry name" value="MarR"/>
    <property type="match status" value="1"/>
</dbReference>
<gene>
    <name evidence="5" type="ORF">J6595_15180</name>
</gene>
<evidence type="ECO:0000313" key="6">
    <source>
        <dbReference type="Proteomes" id="UP000678276"/>
    </source>
</evidence>
<dbReference type="PANTHER" id="PTHR42756:SF1">
    <property type="entry name" value="TRANSCRIPTIONAL REPRESSOR OF EMRAB OPERON"/>
    <property type="match status" value="1"/>
</dbReference>
<dbReference type="PRINTS" id="PR00598">
    <property type="entry name" value="HTHMARR"/>
</dbReference>
<dbReference type="PANTHER" id="PTHR42756">
    <property type="entry name" value="TRANSCRIPTIONAL REGULATOR, MARR"/>
    <property type="match status" value="1"/>
</dbReference>
<reference evidence="5 6" key="1">
    <citation type="submission" date="2021-04" db="EMBL/GenBank/DDBJ databases">
        <title>Whole genome sequence of Jiella sp. KSK16Y-1.</title>
        <authorList>
            <person name="Tuo L."/>
        </authorList>
    </citation>
    <scope>NUCLEOTIDE SEQUENCE [LARGE SCALE GENOMIC DNA]</scope>
    <source>
        <strain evidence="5 6">KSK16Y-1</strain>
    </source>
</reference>
<keyword evidence="1" id="KW-0805">Transcription regulation</keyword>
<feature type="domain" description="HTH marR-type" evidence="4">
    <location>
        <begin position="32"/>
        <end position="163"/>
    </location>
</feature>
<sequence length="163" mass="18436">MATRAGNRQHERHASVAEATRKEEAFLGYVLDEQVGFLLRKAYQRHMTIFAKNMIGGLTPTQFSTLFRLFAEREPISQNALGRLVAMDAATTKGVISRLENNGLITTERDPRDKRRYLLRSTEKGRTLVRDAIPVVTGITEATLEPLDEAERQTFMTLLARLC</sequence>
<evidence type="ECO:0000256" key="3">
    <source>
        <dbReference type="ARBA" id="ARBA00023163"/>
    </source>
</evidence>
<dbReference type="Gene3D" id="1.10.10.10">
    <property type="entry name" value="Winged helix-like DNA-binding domain superfamily/Winged helix DNA-binding domain"/>
    <property type="match status" value="1"/>
</dbReference>
<dbReference type="PROSITE" id="PS50995">
    <property type="entry name" value="HTH_MARR_2"/>
    <property type="match status" value="1"/>
</dbReference>
<name>A0ABS4BJI5_9HYPH</name>
<proteinExistence type="predicted"/>
<evidence type="ECO:0000256" key="1">
    <source>
        <dbReference type="ARBA" id="ARBA00023015"/>
    </source>
</evidence>
<evidence type="ECO:0000256" key="2">
    <source>
        <dbReference type="ARBA" id="ARBA00023125"/>
    </source>
</evidence>
<keyword evidence="2" id="KW-0238">DNA-binding</keyword>
<dbReference type="SMART" id="SM00347">
    <property type="entry name" value="HTH_MARR"/>
    <property type="match status" value="1"/>
</dbReference>
<accession>A0ABS4BJI5</accession>
<keyword evidence="3" id="KW-0804">Transcription</keyword>
<evidence type="ECO:0000313" key="5">
    <source>
        <dbReference type="EMBL" id="MBP0616928.1"/>
    </source>
</evidence>